<comment type="caution">
    <text evidence="1">The sequence shown here is derived from an EMBL/GenBank/DDBJ whole genome shotgun (WGS) entry which is preliminary data.</text>
</comment>
<sequence>MDLVRASLYRRLVSGLSPPGENAEVLGALWAHAVPEDGLEHVFCRPEADRVDLLLFLLTRSAGDPDGRSALDRAEGLLHRSHQASPVLRSRFLPPQVTAA</sequence>
<evidence type="ECO:0000313" key="1">
    <source>
        <dbReference type="EMBL" id="MFC5908627.1"/>
    </source>
</evidence>
<accession>A0ABW1G4W0</accession>
<dbReference type="Proteomes" id="UP001596174">
    <property type="component" value="Unassembled WGS sequence"/>
</dbReference>
<proteinExistence type="predicted"/>
<keyword evidence="2" id="KW-1185">Reference proteome</keyword>
<name>A0ABW1G4W0_9ACTN</name>
<reference evidence="2" key="1">
    <citation type="journal article" date="2019" name="Int. J. Syst. Evol. Microbiol.">
        <title>The Global Catalogue of Microorganisms (GCM) 10K type strain sequencing project: providing services to taxonomists for standard genome sequencing and annotation.</title>
        <authorList>
            <consortium name="The Broad Institute Genomics Platform"/>
            <consortium name="The Broad Institute Genome Sequencing Center for Infectious Disease"/>
            <person name="Wu L."/>
            <person name="Ma J."/>
        </authorList>
    </citation>
    <scope>NUCLEOTIDE SEQUENCE [LARGE SCALE GENOMIC DNA]</scope>
    <source>
        <strain evidence="2">JCM 4816</strain>
    </source>
</reference>
<protein>
    <submittedName>
        <fullName evidence="1">Uncharacterized protein</fullName>
    </submittedName>
</protein>
<dbReference type="RefSeq" id="WP_380583701.1">
    <property type="nucleotide sequence ID" value="NZ_JBHSQJ010000064.1"/>
</dbReference>
<organism evidence="1 2">
    <name type="scientific">Streptacidiphilus monticola</name>
    <dbReference type="NCBI Taxonomy" id="2161674"/>
    <lineage>
        <taxon>Bacteria</taxon>
        <taxon>Bacillati</taxon>
        <taxon>Actinomycetota</taxon>
        <taxon>Actinomycetes</taxon>
        <taxon>Kitasatosporales</taxon>
        <taxon>Streptomycetaceae</taxon>
        <taxon>Streptacidiphilus</taxon>
    </lineage>
</organism>
<gene>
    <name evidence="1" type="ORF">ACFP3V_15565</name>
</gene>
<dbReference type="EMBL" id="JBHSQJ010000064">
    <property type="protein sequence ID" value="MFC5908627.1"/>
    <property type="molecule type" value="Genomic_DNA"/>
</dbReference>
<evidence type="ECO:0000313" key="2">
    <source>
        <dbReference type="Proteomes" id="UP001596174"/>
    </source>
</evidence>